<feature type="compositionally biased region" description="Low complexity" evidence="1">
    <location>
        <begin position="351"/>
        <end position="361"/>
    </location>
</feature>
<dbReference type="Gene3D" id="3.30.1370.50">
    <property type="entry name" value="R3H-like domain"/>
    <property type="match status" value="1"/>
</dbReference>
<feature type="region of interest" description="Disordered" evidence="1">
    <location>
        <begin position="437"/>
        <end position="471"/>
    </location>
</feature>
<feature type="compositionally biased region" description="Basic and acidic residues" evidence="1">
    <location>
        <begin position="362"/>
        <end position="372"/>
    </location>
</feature>
<dbReference type="PROSITE" id="PS51061">
    <property type="entry name" value="R3H"/>
    <property type="match status" value="1"/>
</dbReference>
<evidence type="ECO:0000256" key="1">
    <source>
        <dbReference type="SAM" id="MobiDB-lite"/>
    </source>
</evidence>
<feature type="compositionally biased region" description="Acidic residues" evidence="1">
    <location>
        <begin position="373"/>
        <end position="386"/>
    </location>
</feature>
<protein>
    <recommendedName>
        <fullName evidence="6">Protein SQS1</fullName>
    </recommendedName>
</protein>
<dbReference type="EMBL" id="JAACFV010000149">
    <property type="protein sequence ID" value="KAF7504112.1"/>
    <property type="molecule type" value="Genomic_DNA"/>
</dbReference>
<accession>A0A8H7ABH7</accession>
<dbReference type="AlphaFoldDB" id="A0A8H7ABH7"/>
<dbReference type="Pfam" id="PF01424">
    <property type="entry name" value="R3H"/>
    <property type="match status" value="1"/>
</dbReference>
<dbReference type="GO" id="GO:0003676">
    <property type="term" value="F:nucleic acid binding"/>
    <property type="evidence" value="ECO:0007669"/>
    <property type="project" value="UniProtKB-UniRule"/>
</dbReference>
<dbReference type="Pfam" id="PF01585">
    <property type="entry name" value="G-patch"/>
    <property type="match status" value="1"/>
</dbReference>
<sequence>MGSGAARKRASHQKSRQAAPPTSQAASWGSSTSKAPNFDSGSRAQLLQGWNSVSNQDRLFTLNQEARNTHSSAWKDSNRLRDTAIQFVSGGNLSQDNPNREGKEEEADAEHFENVLKQTENVPMPVTNESNQQTPFMNKEEVVGISIEVDTAITEQAEQDDFPDAHRNHSFVRTRSISASSTSSSEVILFAGRGNHQKKKRKSPPPSMPGTDGVQASPGSRLKDDSSSPKRLPAYLPSRLKPDATEFVPRQLTESGPGYSLRSQGAVGLTAFPKDVSGSTNHSDQKRSKGRPRRGQRTFLESYDNEEEIIRDYIENIKENQSTEEEASSDSNEHHDTRESGTHDGKAQTGSSVPQPKSQSKSLHDEWSSDDLRDFDELETSEDELTDPGGVFSRRERPSGRQYLVTPKGQSTDFAKWILQEKLTSIAARELIIAFEETHVGEPDESEEDIDDEDDEGHWDDSSSDDPENEALNDLIRDHDSEHNENERILEHTSRMTDADLARILNKQAELGIETDEIVLFDGAVEESQDFISFSAKAHTSNRTRSKQKRRSKGTFPSAEAFADVLDEDPYNGFDVMDFDRPSLKPKKRGRKSANGLPFELEDDELADQLAQSWANDRAKKAMRKAEREELRQAGLLGATSRKGSRIDLQTKYKNTGMDMDQVKAEIRAFLLDDDGEALALAPMQSPQRAQVHLLAKALYLKSHSQGKGDTRFPILTKTDFSGRYDEDNISQIDALLAQRKFSTYWGKKDKAAPKSRGGGKARRSGGGGGVAAGASYMDGDVVGASAPELGSENRGRAMLEKMGWSSGMGIGRVGNKGRVEVIQHVVKNSKAGLG</sequence>
<dbReference type="InterPro" id="IPR000467">
    <property type="entry name" value="G_patch_dom"/>
</dbReference>
<feature type="region of interest" description="Disordered" evidence="1">
    <location>
        <begin position="68"/>
        <end position="109"/>
    </location>
</feature>
<feature type="region of interest" description="Disordered" evidence="1">
    <location>
        <begin position="748"/>
        <end position="770"/>
    </location>
</feature>
<proteinExistence type="predicted"/>
<dbReference type="InterPro" id="IPR051189">
    <property type="entry name" value="Splicing_assoc_domain"/>
</dbReference>
<feature type="compositionally biased region" description="Acidic residues" evidence="1">
    <location>
        <begin position="443"/>
        <end position="471"/>
    </location>
</feature>
<dbReference type="SMART" id="SM00393">
    <property type="entry name" value="R3H"/>
    <property type="match status" value="1"/>
</dbReference>
<feature type="compositionally biased region" description="Basic and acidic residues" evidence="1">
    <location>
        <begin position="98"/>
        <end position="109"/>
    </location>
</feature>
<evidence type="ECO:0000313" key="4">
    <source>
        <dbReference type="EMBL" id="KAF7504112.1"/>
    </source>
</evidence>
<feature type="region of interest" description="Disordered" evidence="1">
    <location>
        <begin position="118"/>
        <end position="137"/>
    </location>
</feature>
<comment type="caution">
    <text evidence="4">The sequence shown here is derived from an EMBL/GenBank/DDBJ whole genome shotgun (WGS) entry which is preliminary data.</text>
</comment>
<dbReference type="Proteomes" id="UP000606974">
    <property type="component" value="Unassembled WGS sequence"/>
</dbReference>
<name>A0A8H7ABH7_9EURO</name>
<dbReference type="SUPFAM" id="SSF82708">
    <property type="entry name" value="R3H domain"/>
    <property type="match status" value="1"/>
</dbReference>
<dbReference type="InterPro" id="IPR036867">
    <property type="entry name" value="R3H_dom_sf"/>
</dbReference>
<feature type="compositionally biased region" description="Polar residues" evidence="1">
    <location>
        <begin position="118"/>
        <end position="136"/>
    </location>
</feature>
<dbReference type="PANTHER" id="PTHR14195">
    <property type="entry name" value="G PATCH DOMAIN CONTAINING PROTEIN 2"/>
    <property type="match status" value="1"/>
</dbReference>
<dbReference type="InterPro" id="IPR001374">
    <property type="entry name" value="R3H_dom"/>
</dbReference>
<feature type="compositionally biased region" description="Basic and acidic residues" evidence="1">
    <location>
        <begin position="331"/>
        <end position="346"/>
    </location>
</feature>
<feature type="region of interest" description="Disordered" evidence="1">
    <location>
        <begin position="191"/>
        <end position="407"/>
    </location>
</feature>
<organism evidence="4 5">
    <name type="scientific">Endocarpon pusillum</name>
    <dbReference type="NCBI Taxonomy" id="364733"/>
    <lineage>
        <taxon>Eukaryota</taxon>
        <taxon>Fungi</taxon>
        <taxon>Dikarya</taxon>
        <taxon>Ascomycota</taxon>
        <taxon>Pezizomycotina</taxon>
        <taxon>Eurotiomycetes</taxon>
        <taxon>Chaetothyriomycetidae</taxon>
        <taxon>Verrucariales</taxon>
        <taxon>Verrucariaceae</taxon>
        <taxon>Endocarpon</taxon>
    </lineage>
</organism>
<dbReference type="PROSITE" id="PS50174">
    <property type="entry name" value="G_PATCH"/>
    <property type="match status" value="1"/>
</dbReference>
<evidence type="ECO:0000259" key="3">
    <source>
        <dbReference type="PROSITE" id="PS51061"/>
    </source>
</evidence>
<keyword evidence="5" id="KW-1185">Reference proteome</keyword>
<evidence type="ECO:0008006" key="6">
    <source>
        <dbReference type="Google" id="ProtNLM"/>
    </source>
</evidence>
<feature type="domain" description="R3H" evidence="3">
    <location>
        <begin position="657"/>
        <end position="720"/>
    </location>
</feature>
<evidence type="ECO:0000313" key="5">
    <source>
        <dbReference type="Proteomes" id="UP000606974"/>
    </source>
</evidence>
<gene>
    <name evidence="4" type="ORF">GJ744_002681</name>
</gene>
<feature type="domain" description="G-patch" evidence="2">
    <location>
        <begin position="792"/>
        <end position="835"/>
    </location>
</feature>
<feature type="compositionally biased region" description="Polar residues" evidence="1">
    <location>
        <begin position="20"/>
        <end position="43"/>
    </location>
</feature>
<evidence type="ECO:0000259" key="2">
    <source>
        <dbReference type="PROSITE" id="PS50174"/>
    </source>
</evidence>
<dbReference type="SMART" id="SM00443">
    <property type="entry name" value="G_patch"/>
    <property type="match status" value="1"/>
</dbReference>
<reference evidence="4" key="1">
    <citation type="submission" date="2020-02" db="EMBL/GenBank/DDBJ databases">
        <authorList>
            <person name="Palmer J.M."/>
        </authorList>
    </citation>
    <scope>NUCLEOTIDE SEQUENCE</scope>
    <source>
        <strain evidence="4">EPUS1.4</strain>
        <tissue evidence="4">Thallus</tissue>
    </source>
</reference>
<dbReference type="OrthoDB" id="21470at2759"/>
<feature type="compositionally biased region" description="Basic residues" evidence="1">
    <location>
        <begin position="1"/>
        <end position="15"/>
    </location>
</feature>
<feature type="compositionally biased region" description="Basic and acidic residues" evidence="1">
    <location>
        <begin position="308"/>
        <end position="318"/>
    </location>
</feature>
<feature type="region of interest" description="Disordered" evidence="1">
    <location>
        <begin position="1"/>
        <end position="43"/>
    </location>
</feature>